<comment type="caution">
    <text evidence="1">The sequence shown here is derived from an EMBL/GenBank/DDBJ whole genome shotgun (WGS) entry which is preliminary data.</text>
</comment>
<dbReference type="EMBL" id="WTPW01002664">
    <property type="protein sequence ID" value="KAF0372163.1"/>
    <property type="molecule type" value="Genomic_DNA"/>
</dbReference>
<organism evidence="1 2">
    <name type="scientific">Gigaspora margarita</name>
    <dbReference type="NCBI Taxonomy" id="4874"/>
    <lineage>
        <taxon>Eukaryota</taxon>
        <taxon>Fungi</taxon>
        <taxon>Fungi incertae sedis</taxon>
        <taxon>Mucoromycota</taxon>
        <taxon>Glomeromycotina</taxon>
        <taxon>Glomeromycetes</taxon>
        <taxon>Diversisporales</taxon>
        <taxon>Gigasporaceae</taxon>
        <taxon>Gigaspora</taxon>
    </lineage>
</organism>
<evidence type="ECO:0000313" key="1">
    <source>
        <dbReference type="EMBL" id="KAF0372163.1"/>
    </source>
</evidence>
<accession>A0A8H3ZZ38</accession>
<evidence type="ECO:0000313" key="2">
    <source>
        <dbReference type="Proteomes" id="UP000439903"/>
    </source>
</evidence>
<protein>
    <submittedName>
        <fullName evidence="1">Uncharacterized protein</fullName>
    </submittedName>
</protein>
<name>A0A8H3ZZ38_GIGMA</name>
<sequence>MTYNLEKLLPIEKRNKEKLEEIDKKENEEEYETKEKEEKRSYVIQGDKNESPIVEIKRNVVSIERKEADIE</sequence>
<gene>
    <name evidence="1" type="ORF">F8M41_013138</name>
</gene>
<proteinExistence type="predicted"/>
<dbReference type="AlphaFoldDB" id="A0A8H3ZZ38"/>
<dbReference type="Proteomes" id="UP000439903">
    <property type="component" value="Unassembled WGS sequence"/>
</dbReference>
<keyword evidence="2" id="KW-1185">Reference proteome</keyword>
<reference evidence="1 2" key="1">
    <citation type="journal article" date="2019" name="Environ. Microbiol.">
        <title>At the nexus of three kingdoms: the genome of the mycorrhizal fungus Gigaspora margarita provides insights into plant, endobacterial and fungal interactions.</title>
        <authorList>
            <person name="Venice F."/>
            <person name="Ghignone S."/>
            <person name="Salvioli di Fossalunga A."/>
            <person name="Amselem J."/>
            <person name="Novero M."/>
            <person name="Xianan X."/>
            <person name="Sedzielewska Toro K."/>
            <person name="Morin E."/>
            <person name="Lipzen A."/>
            <person name="Grigoriev I.V."/>
            <person name="Henrissat B."/>
            <person name="Martin F.M."/>
            <person name="Bonfante P."/>
        </authorList>
    </citation>
    <scope>NUCLEOTIDE SEQUENCE [LARGE SCALE GENOMIC DNA]</scope>
    <source>
        <strain evidence="1 2">BEG34</strain>
    </source>
</reference>